<dbReference type="EMBL" id="MT144664">
    <property type="protein sequence ID" value="QJH96834.1"/>
    <property type="molecule type" value="Genomic_DNA"/>
</dbReference>
<gene>
    <name evidence="2" type="ORF">MM415B02243_0009</name>
    <name evidence="1" type="ORF">TM448A00603_0008</name>
    <name evidence="3" type="ORF">TM448B00839_0013</name>
</gene>
<accession>A0A6H1ZHQ7</accession>
<name>A0A6H1ZHQ7_9ZZZZ</name>
<evidence type="ECO:0000313" key="3">
    <source>
        <dbReference type="EMBL" id="QJH96834.1"/>
    </source>
</evidence>
<dbReference type="EMBL" id="MT144031">
    <property type="protein sequence ID" value="QJA47094.1"/>
    <property type="molecule type" value="Genomic_DNA"/>
</dbReference>
<sequence>MAFTVNAPILNEKVPKSTSYTIEWTDDETNIPYTVDLYKNGVFVQEIDNTITDDWYDWTPDVGLTSDNDYTIKVTDAISNEAASAEFILYTLTVRPLSETVTVGESIDSAKSWYKLLSESISIGDSISRIYSWFRTLSDIILVRDSIIARYITTSYNHMVYHVDFDAWTQFSYIDELRACVLTGGSLTENINLILTNSNTVNKYPGDNITSLDSVLKTRRYDMRMGILRRLWLDFTGSAIVQTRVYNDAYGSPYYKENTIGTYLRKVWRGIAGGYNRGDSFELVITNADIIKNAVVDVSIIGKG</sequence>
<organism evidence="1">
    <name type="scientific">viral metagenome</name>
    <dbReference type="NCBI Taxonomy" id="1070528"/>
    <lineage>
        <taxon>unclassified sequences</taxon>
        <taxon>metagenomes</taxon>
        <taxon>organismal metagenomes</taxon>
    </lineage>
</organism>
<evidence type="ECO:0000313" key="1">
    <source>
        <dbReference type="EMBL" id="QJA47094.1"/>
    </source>
</evidence>
<dbReference type="EMBL" id="MT142563">
    <property type="protein sequence ID" value="QJA85250.1"/>
    <property type="molecule type" value="Genomic_DNA"/>
</dbReference>
<proteinExistence type="predicted"/>
<dbReference type="AlphaFoldDB" id="A0A6H1ZHQ7"/>
<reference evidence="1" key="1">
    <citation type="submission" date="2020-03" db="EMBL/GenBank/DDBJ databases">
        <title>The deep terrestrial virosphere.</title>
        <authorList>
            <person name="Holmfeldt K."/>
            <person name="Nilsson E."/>
            <person name="Simone D."/>
            <person name="Lopez-Fernandez M."/>
            <person name="Wu X."/>
            <person name="de Brujin I."/>
            <person name="Lundin D."/>
            <person name="Andersson A."/>
            <person name="Bertilsson S."/>
            <person name="Dopson M."/>
        </authorList>
    </citation>
    <scope>NUCLEOTIDE SEQUENCE</scope>
    <source>
        <strain evidence="2">MM415B02243</strain>
        <strain evidence="1">TM448A00603</strain>
        <strain evidence="3">TM448B00839</strain>
    </source>
</reference>
<evidence type="ECO:0000313" key="2">
    <source>
        <dbReference type="EMBL" id="QJA85250.1"/>
    </source>
</evidence>
<protein>
    <submittedName>
        <fullName evidence="1">Putative anchor protein</fullName>
    </submittedName>
</protein>